<feature type="transmembrane region" description="Helical" evidence="1">
    <location>
        <begin position="213"/>
        <end position="242"/>
    </location>
</feature>
<feature type="transmembrane region" description="Helical" evidence="1">
    <location>
        <begin position="254"/>
        <end position="274"/>
    </location>
</feature>
<keyword evidence="3" id="KW-1185">Reference proteome</keyword>
<sequence>MSNSFNNFRTVVGMISMFVFAVYAVVSVYWTYRLYLARSDIILHKRRVNLSLLTNITLVISFFLYTFLLGAITIDVGYSYHWTYHAAIFIHFCAMYVCVWRFTLLSFDINWYVSDVFYLFLKCDTNIAKKRTVSMINMEWHKLLNPTTLTTNFFIRHKKTLGNSRFVRNVVCTMLLVTFIVLLIPTLGTEKVSTIGHDMPENEVDQSKQSKQWGLFLALMTLGLFGIPEIGLVVIMINTPVFHDAFLVRTEMKLFTSIVLVDLSIYFLVSMLHYKFQMEGTAKTNLEFILDVLLFNSVGLAFFLKKKKGNFIGSMITTYWVLIRIQPLMHTESVESLIKVKSFHKSQEQKFEDMLIEMSSDPIHHDDQTSPLSPIQTVTMEMANGCGHIGDMPLSPRLHSHGYDTMDISQKADVSPLSDRGRESIKLPLLSKLPLSPLQSNIELEEHRQTSKNDISLKMVLKHVKAFEAFMAYLAKGICFFF</sequence>
<keyword evidence="1" id="KW-0472">Membrane</keyword>
<evidence type="ECO:0000313" key="3">
    <source>
        <dbReference type="Proteomes" id="UP000023152"/>
    </source>
</evidence>
<comment type="caution">
    <text evidence="2">The sequence shown here is derived from an EMBL/GenBank/DDBJ whole genome shotgun (WGS) entry which is preliminary data.</text>
</comment>
<name>X6N5V1_RETFI</name>
<feature type="transmembrane region" description="Helical" evidence="1">
    <location>
        <begin position="166"/>
        <end position="184"/>
    </location>
</feature>
<gene>
    <name evidence="2" type="ORF">RFI_15896</name>
</gene>
<dbReference type="AlphaFoldDB" id="X6N5V1"/>
<keyword evidence="1" id="KW-1133">Transmembrane helix</keyword>
<organism evidence="2 3">
    <name type="scientific">Reticulomyxa filosa</name>
    <dbReference type="NCBI Taxonomy" id="46433"/>
    <lineage>
        <taxon>Eukaryota</taxon>
        <taxon>Sar</taxon>
        <taxon>Rhizaria</taxon>
        <taxon>Retaria</taxon>
        <taxon>Foraminifera</taxon>
        <taxon>Monothalamids</taxon>
        <taxon>Reticulomyxidae</taxon>
        <taxon>Reticulomyxa</taxon>
    </lineage>
</organism>
<evidence type="ECO:0000256" key="1">
    <source>
        <dbReference type="SAM" id="Phobius"/>
    </source>
</evidence>
<dbReference type="EMBL" id="ASPP01011749">
    <property type="protein sequence ID" value="ETO21308.1"/>
    <property type="molecule type" value="Genomic_DNA"/>
</dbReference>
<accession>X6N5V1</accession>
<feature type="transmembrane region" description="Helical" evidence="1">
    <location>
        <begin position="12"/>
        <end position="32"/>
    </location>
</feature>
<evidence type="ECO:0000313" key="2">
    <source>
        <dbReference type="EMBL" id="ETO21308.1"/>
    </source>
</evidence>
<keyword evidence="1" id="KW-0812">Transmembrane</keyword>
<feature type="transmembrane region" description="Helical" evidence="1">
    <location>
        <begin position="52"/>
        <end position="72"/>
    </location>
</feature>
<dbReference type="Proteomes" id="UP000023152">
    <property type="component" value="Unassembled WGS sequence"/>
</dbReference>
<proteinExistence type="predicted"/>
<feature type="transmembrane region" description="Helical" evidence="1">
    <location>
        <begin position="84"/>
        <end position="104"/>
    </location>
</feature>
<protein>
    <submittedName>
        <fullName evidence="2">Uncharacterized protein</fullName>
    </submittedName>
</protein>
<reference evidence="2 3" key="1">
    <citation type="journal article" date="2013" name="Curr. Biol.">
        <title>The Genome of the Foraminiferan Reticulomyxa filosa.</title>
        <authorList>
            <person name="Glockner G."/>
            <person name="Hulsmann N."/>
            <person name="Schleicher M."/>
            <person name="Noegel A.A."/>
            <person name="Eichinger L."/>
            <person name="Gallinger C."/>
            <person name="Pawlowski J."/>
            <person name="Sierra R."/>
            <person name="Euteneuer U."/>
            <person name="Pillet L."/>
            <person name="Moustafa A."/>
            <person name="Platzer M."/>
            <person name="Groth M."/>
            <person name="Szafranski K."/>
            <person name="Schliwa M."/>
        </authorList>
    </citation>
    <scope>NUCLEOTIDE SEQUENCE [LARGE SCALE GENOMIC DNA]</scope>
</reference>
<feature type="transmembrane region" description="Helical" evidence="1">
    <location>
        <begin position="286"/>
        <end position="304"/>
    </location>
</feature>